<proteinExistence type="predicted"/>
<keyword evidence="1" id="KW-0732">Signal</keyword>
<sequence>MMGRIFILAGLLLCFAGCKQQAVDASVSACYANIGQLTRSQRVVDAPVTVVVSGGLRSGGQLIPANGVPWNACNLPFEFQRDSLAIYVSGYFLTSPELERMNVSLLPFEVTSSRLR</sequence>
<keyword evidence="3" id="KW-1185">Reference proteome</keyword>
<organism evidence="2 3">
    <name type="scientific">Spirosoma liriopis</name>
    <dbReference type="NCBI Taxonomy" id="2937440"/>
    <lineage>
        <taxon>Bacteria</taxon>
        <taxon>Pseudomonadati</taxon>
        <taxon>Bacteroidota</taxon>
        <taxon>Cytophagia</taxon>
        <taxon>Cytophagales</taxon>
        <taxon>Cytophagaceae</taxon>
        <taxon>Spirosoma</taxon>
    </lineage>
</organism>
<comment type="caution">
    <text evidence="2">The sequence shown here is derived from an EMBL/GenBank/DDBJ whole genome shotgun (WGS) entry which is preliminary data.</text>
</comment>
<reference evidence="2 3" key="1">
    <citation type="submission" date="2022-04" db="EMBL/GenBank/DDBJ databases">
        <title>Spirosoma sp. strain RP8 genome sequencing and assembly.</title>
        <authorList>
            <person name="Jung Y."/>
        </authorList>
    </citation>
    <scope>NUCLEOTIDE SEQUENCE [LARGE SCALE GENOMIC DNA]</scope>
    <source>
        <strain evidence="2 3">RP8</strain>
    </source>
</reference>
<name>A0ABT0HQW2_9BACT</name>
<dbReference type="RefSeq" id="WP_248479058.1">
    <property type="nucleotide sequence ID" value="NZ_JALPRF010000003.1"/>
</dbReference>
<evidence type="ECO:0000256" key="1">
    <source>
        <dbReference type="SAM" id="SignalP"/>
    </source>
</evidence>
<accession>A0ABT0HQW2</accession>
<feature type="signal peptide" evidence="1">
    <location>
        <begin position="1"/>
        <end position="22"/>
    </location>
</feature>
<evidence type="ECO:0000313" key="2">
    <source>
        <dbReference type="EMBL" id="MCK8494549.1"/>
    </source>
</evidence>
<gene>
    <name evidence="2" type="ORF">M0L20_21955</name>
</gene>
<feature type="chain" id="PRO_5045208069" evidence="1">
    <location>
        <begin position="23"/>
        <end position="116"/>
    </location>
</feature>
<evidence type="ECO:0000313" key="3">
    <source>
        <dbReference type="Proteomes" id="UP001202180"/>
    </source>
</evidence>
<protein>
    <submittedName>
        <fullName evidence="2">Uncharacterized protein</fullName>
    </submittedName>
</protein>
<dbReference type="Proteomes" id="UP001202180">
    <property type="component" value="Unassembled WGS sequence"/>
</dbReference>
<dbReference type="EMBL" id="JALPRF010000003">
    <property type="protein sequence ID" value="MCK8494549.1"/>
    <property type="molecule type" value="Genomic_DNA"/>
</dbReference>